<geneLocation type="mitochondrion" evidence="1"/>
<dbReference type="EMBL" id="LKAM01000011">
    <property type="protein sequence ID" value="KUM46602.1"/>
    <property type="molecule type" value="Genomic_DNA"/>
</dbReference>
<comment type="caution">
    <text evidence="1">The sequence shown here is derived from an EMBL/GenBank/DDBJ whole genome shotgun (WGS) entry which is preliminary data.</text>
</comment>
<accession>A0A101LWE3</accession>
<sequence length="46" mass="5182">MGFDLTQVLAFKLVEMVKVYKLGPLNPPLVNASRTYFDATDDGYRS</sequence>
<reference evidence="1" key="1">
    <citation type="journal article" date="2015" name="Genome Biol. Evol.">
        <title>Organellar Genomes of White Spruce (Picea glauca): Assembly and Annotation.</title>
        <authorList>
            <person name="Jackman S.D."/>
            <person name="Warren R.L."/>
            <person name="Gibb E.A."/>
            <person name="Vandervalk B.P."/>
            <person name="Mohamadi H."/>
            <person name="Chu J."/>
            <person name="Raymond A."/>
            <person name="Pleasance S."/>
            <person name="Coope R."/>
            <person name="Wildung M.R."/>
            <person name="Ritland C.E."/>
            <person name="Bousquet J."/>
            <person name="Jones S.J."/>
            <person name="Bohlmann J."/>
            <person name="Birol I."/>
        </authorList>
    </citation>
    <scope>NUCLEOTIDE SEQUENCE [LARGE SCALE GENOMIC DNA]</scope>
    <source>
        <tissue evidence="1">Flushing bud</tissue>
    </source>
</reference>
<dbReference type="AlphaFoldDB" id="A0A101LWE3"/>
<evidence type="ECO:0000313" key="1">
    <source>
        <dbReference type="EMBL" id="KUM46602.1"/>
    </source>
</evidence>
<protein>
    <submittedName>
        <fullName evidence="1">Uncharacterized protein</fullName>
    </submittedName>
</protein>
<proteinExistence type="predicted"/>
<gene>
    <name evidence="1" type="ORF">ABT39_MTgene1704</name>
</gene>
<organism evidence="1">
    <name type="scientific">Picea glauca</name>
    <name type="common">White spruce</name>
    <name type="synonym">Pinus glauca</name>
    <dbReference type="NCBI Taxonomy" id="3330"/>
    <lineage>
        <taxon>Eukaryota</taxon>
        <taxon>Viridiplantae</taxon>
        <taxon>Streptophyta</taxon>
        <taxon>Embryophyta</taxon>
        <taxon>Tracheophyta</taxon>
        <taxon>Spermatophyta</taxon>
        <taxon>Pinopsida</taxon>
        <taxon>Pinidae</taxon>
        <taxon>Conifers I</taxon>
        <taxon>Pinales</taxon>
        <taxon>Pinaceae</taxon>
        <taxon>Picea</taxon>
    </lineage>
</organism>
<keyword evidence="1" id="KW-0496">Mitochondrion</keyword>
<name>A0A101LWE3_PICGL</name>